<feature type="domain" description="C2H2-type" evidence="2">
    <location>
        <begin position="356"/>
        <end position="378"/>
    </location>
</feature>
<name>A0AAV5UKK9_9BILA</name>
<sequence length="542" mass="62026">APRNRNRGPLLHRLREAMYSSLKEAHLVQAEGTKYQPDATLHELFKAINMVAEEDKKTQLEFHQRETLHLAQKLSLLLDRMQGIRLRRITKEELMDLSKNESKTFLSPISRRPISIVMMRTRPQQPPRIVGQESQPSETDTHGHFDEDSFEERDDVKPEDMDLQATPSTVHAQTLADADVKLEEPDEITDPSTSERPLFDPTETTVKEEVKDEELDQPTTSYASHQVILASLIDEDAVKNEEAYEQPGFDKRLQQEMTAKQKALIMGNRVMTPVKPTLLGAALQKAMKRPCDPIDYSPMKSHRGDSELIKGDRFTAHIGATKPLGPLKEDLITKSAVQIKSPRVFAVVPVNRGRMIQCEFCSAGFYERILVDHIMKAHRAEKPHASLISAHMKNTLVRCDDPSCDFSCESKMDRIEHAAIVHTKLFYNWQYDCRLNLPSGSRCPYCTHSVFNVVSLIEHLYKEHPIKMHSRKEIYWCSKCPLIKFTRIYRIYEHWNQCRCNGTIIINQPNGNDTPIVRIRPTIDGRATSIIVNEHQGLLAPI</sequence>
<evidence type="ECO:0000313" key="3">
    <source>
        <dbReference type="EMBL" id="GMT07534.1"/>
    </source>
</evidence>
<feature type="region of interest" description="Disordered" evidence="1">
    <location>
        <begin position="121"/>
        <end position="219"/>
    </location>
</feature>
<organism evidence="3 4">
    <name type="scientific">Pristionchus entomophagus</name>
    <dbReference type="NCBI Taxonomy" id="358040"/>
    <lineage>
        <taxon>Eukaryota</taxon>
        <taxon>Metazoa</taxon>
        <taxon>Ecdysozoa</taxon>
        <taxon>Nematoda</taxon>
        <taxon>Chromadorea</taxon>
        <taxon>Rhabditida</taxon>
        <taxon>Rhabditina</taxon>
        <taxon>Diplogasteromorpha</taxon>
        <taxon>Diplogasteroidea</taxon>
        <taxon>Neodiplogasteridae</taxon>
        <taxon>Pristionchus</taxon>
    </lineage>
</organism>
<accession>A0AAV5UKK9</accession>
<evidence type="ECO:0000313" key="4">
    <source>
        <dbReference type="Proteomes" id="UP001432027"/>
    </source>
</evidence>
<dbReference type="SMART" id="SM00355">
    <property type="entry name" value="ZnF_C2H2"/>
    <property type="match status" value="3"/>
</dbReference>
<feature type="non-terminal residue" evidence="3">
    <location>
        <position position="1"/>
    </location>
</feature>
<feature type="domain" description="C2H2-type" evidence="2">
    <location>
        <begin position="397"/>
        <end position="422"/>
    </location>
</feature>
<proteinExistence type="predicted"/>
<evidence type="ECO:0000259" key="2">
    <source>
        <dbReference type="SMART" id="SM00355"/>
    </source>
</evidence>
<dbReference type="EMBL" id="BTSX01000006">
    <property type="protein sequence ID" value="GMT07534.1"/>
    <property type="molecule type" value="Genomic_DNA"/>
</dbReference>
<protein>
    <recommendedName>
        <fullName evidence="2">C2H2-type domain-containing protein</fullName>
    </recommendedName>
</protein>
<dbReference type="InterPro" id="IPR013087">
    <property type="entry name" value="Znf_C2H2_type"/>
</dbReference>
<comment type="caution">
    <text evidence="3">The sequence shown here is derived from an EMBL/GenBank/DDBJ whole genome shotgun (WGS) entry which is preliminary data.</text>
</comment>
<gene>
    <name evidence="3" type="ORF">PENTCL1PPCAC_29708</name>
</gene>
<evidence type="ECO:0000256" key="1">
    <source>
        <dbReference type="SAM" id="MobiDB-lite"/>
    </source>
</evidence>
<dbReference type="Proteomes" id="UP001432027">
    <property type="component" value="Unassembled WGS sequence"/>
</dbReference>
<feature type="domain" description="C2H2-type" evidence="2">
    <location>
        <begin position="441"/>
        <end position="464"/>
    </location>
</feature>
<dbReference type="AlphaFoldDB" id="A0AAV5UKK9"/>
<reference evidence="3" key="1">
    <citation type="submission" date="2023-10" db="EMBL/GenBank/DDBJ databases">
        <title>Genome assembly of Pristionchus species.</title>
        <authorList>
            <person name="Yoshida K."/>
            <person name="Sommer R.J."/>
        </authorList>
    </citation>
    <scope>NUCLEOTIDE SEQUENCE</scope>
    <source>
        <strain evidence="3">RS0144</strain>
    </source>
</reference>
<keyword evidence="4" id="KW-1185">Reference proteome</keyword>